<dbReference type="EMBL" id="FNDO01000027">
    <property type="protein sequence ID" value="SDI13869.1"/>
    <property type="molecule type" value="Genomic_DNA"/>
</dbReference>
<dbReference type="EMBL" id="VWFO01000015">
    <property type="protein sequence ID" value="KAA4663791.1"/>
    <property type="molecule type" value="Genomic_DNA"/>
</dbReference>
<evidence type="ECO:0000313" key="4">
    <source>
        <dbReference type="EMBL" id="SDI13869.1"/>
    </source>
</evidence>
<dbReference type="EMBL" id="VWLE01000512">
    <property type="protein sequence ID" value="KAA3939644.1"/>
    <property type="molecule type" value="Genomic_DNA"/>
</dbReference>
<gene>
    <name evidence="3" type="ORF">F3B98_13560</name>
    <name evidence="2" type="ORF">F3D71_24110</name>
    <name evidence="4" type="ORF">SAMN05192582_102732</name>
</gene>
<reference evidence="4 5" key="1">
    <citation type="submission" date="2016-10" db="EMBL/GenBank/DDBJ databases">
        <authorList>
            <person name="de Groot N.N."/>
        </authorList>
    </citation>
    <scope>NUCLEOTIDE SEQUENCE [LARGE SCALE GENOMIC DNA]</scope>
    <source>
        <strain evidence="4 5">NLAE-zl-C57</strain>
    </source>
</reference>
<dbReference type="Proteomes" id="UP000181870">
    <property type="component" value="Unassembled WGS sequence"/>
</dbReference>
<dbReference type="PATRIC" id="fig|28116.10.peg.996"/>
<evidence type="ECO:0000313" key="2">
    <source>
        <dbReference type="EMBL" id="KAA3939644.1"/>
    </source>
</evidence>
<protein>
    <submittedName>
        <fullName evidence="4">Putative zinc ribbon domain-containing protein</fullName>
    </submittedName>
    <submittedName>
        <fullName evidence="3">Transcriptional regulator</fullName>
    </submittedName>
</protein>
<sequence>MEQKFCQSCGMPIDDSTFGKEADGSKNEDYCHYCYADGHFTKECTMDEMIELNLNYLDEFNKDSEVKYTVEEARKTMKEYFPQLKRWKQ</sequence>
<dbReference type="AlphaFoldDB" id="A0A139LHD1"/>
<dbReference type="RefSeq" id="WP_004301976.1">
    <property type="nucleotide sequence ID" value="NZ_BAABYV010000001.1"/>
</dbReference>
<evidence type="ECO:0000313" key="7">
    <source>
        <dbReference type="Proteomes" id="UP000435985"/>
    </source>
</evidence>
<dbReference type="Pfam" id="PF12674">
    <property type="entry name" value="Zn_ribbon_2"/>
    <property type="match status" value="1"/>
</dbReference>
<evidence type="ECO:0000313" key="5">
    <source>
        <dbReference type="Proteomes" id="UP000181870"/>
    </source>
</evidence>
<evidence type="ECO:0000313" key="3">
    <source>
        <dbReference type="EMBL" id="KAA4663791.1"/>
    </source>
</evidence>
<organism evidence="3 7">
    <name type="scientific">Bacteroides ovatus</name>
    <dbReference type="NCBI Taxonomy" id="28116"/>
    <lineage>
        <taxon>Bacteria</taxon>
        <taxon>Pseudomonadati</taxon>
        <taxon>Bacteroidota</taxon>
        <taxon>Bacteroidia</taxon>
        <taxon>Bacteroidales</taxon>
        <taxon>Bacteroidaceae</taxon>
        <taxon>Bacteroides</taxon>
    </lineage>
</organism>
<proteinExistence type="predicted"/>
<dbReference type="KEGG" id="boa:Bovatus_04708"/>
<feature type="domain" description="Putative zinc ribbon" evidence="1">
    <location>
        <begin position="5"/>
        <end position="88"/>
    </location>
</feature>
<dbReference type="InterPro" id="IPR025868">
    <property type="entry name" value="Zn_ribbon_dom_put"/>
</dbReference>
<dbReference type="Proteomes" id="UP000323717">
    <property type="component" value="Unassembled WGS sequence"/>
</dbReference>
<dbReference type="Proteomes" id="UP000435985">
    <property type="component" value="Unassembled WGS sequence"/>
</dbReference>
<evidence type="ECO:0000259" key="1">
    <source>
        <dbReference type="Pfam" id="PF12674"/>
    </source>
</evidence>
<evidence type="ECO:0000313" key="6">
    <source>
        <dbReference type="Proteomes" id="UP000323717"/>
    </source>
</evidence>
<dbReference type="GeneID" id="29454933"/>
<dbReference type="STRING" id="28116.Bovatus_04708"/>
<reference evidence="6 7" key="2">
    <citation type="journal article" date="2019" name="Nat. Med.">
        <title>A library of human gut bacterial isolates paired with longitudinal multiomics data enables mechanistic microbiome research.</title>
        <authorList>
            <person name="Poyet M."/>
            <person name="Groussin M."/>
            <person name="Gibbons S.M."/>
            <person name="Avila-Pacheco J."/>
            <person name="Jiang X."/>
            <person name="Kearney S.M."/>
            <person name="Perrotta A.R."/>
            <person name="Berdy B."/>
            <person name="Zhao S."/>
            <person name="Lieberman T.D."/>
            <person name="Swanson P.K."/>
            <person name="Smith M."/>
            <person name="Roesemann S."/>
            <person name="Alexander J.E."/>
            <person name="Rich S.A."/>
            <person name="Livny J."/>
            <person name="Vlamakis H."/>
            <person name="Clish C."/>
            <person name="Bullock K."/>
            <person name="Deik A."/>
            <person name="Scott J."/>
            <person name="Pierce K.A."/>
            <person name="Xavier R.J."/>
            <person name="Alm E.J."/>
        </authorList>
    </citation>
    <scope>NUCLEOTIDE SEQUENCE [LARGE SCALE GENOMIC DNA]</scope>
    <source>
        <strain evidence="3 7">BIOML-A14</strain>
        <strain evidence="2 6">BIOML-A163</strain>
    </source>
</reference>
<accession>A0A139LHD1</accession>
<name>A0A139LHD1_BACOV</name>